<proteinExistence type="inferred from homology"/>
<reference evidence="6" key="2">
    <citation type="submission" date="2020-09" db="EMBL/GenBank/DDBJ databases">
        <authorList>
            <person name="Sun Q."/>
            <person name="Kim S."/>
        </authorList>
    </citation>
    <scope>NUCLEOTIDE SEQUENCE</scope>
    <source>
        <strain evidence="6">KCTC 22164</strain>
    </source>
</reference>
<dbReference type="Pfam" id="PF02620">
    <property type="entry name" value="YceD"/>
    <property type="match status" value="1"/>
</dbReference>
<accession>A0A918JEG5</accession>
<protein>
    <recommendedName>
        <fullName evidence="3">Large ribosomal RNA subunit accumulation protein YceD</fullName>
    </recommendedName>
    <alternativeName>
        <fullName evidence="5">23S rRNA accumulation protein YceD</fullName>
    </alternativeName>
</protein>
<keyword evidence="7" id="KW-1185">Reference proteome</keyword>
<dbReference type="InterPro" id="IPR003772">
    <property type="entry name" value="YceD"/>
</dbReference>
<evidence type="ECO:0000313" key="6">
    <source>
        <dbReference type="EMBL" id="GGW76818.1"/>
    </source>
</evidence>
<evidence type="ECO:0000313" key="7">
    <source>
        <dbReference type="Proteomes" id="UP000631300"/>
    </source>
</evidence>
<sequence length="177" mass="19959">MQKVKLPHSVDPVKSAVKRSDYSGVFATKDMERLCGAVVSSDDWVTAEIQFEKDAQGLTVFHGYLETQVTLICQRCNGEFAHPLHVDFCYSPVQGQSQFELEQLPEAYDPVEVDDHGMIELLQLFEDELILSLPIVALHAEEACSVGQDDMQFGEIESEQEQPNPFAVLKELKRDQE</sequence>
<organism evidence="6 7">
    <name type="scientific">Alteromonas halophila</name>
    <dbReference type="NCBI Taxonomy" id="516698"/>
    <lineage>
        <taxon>Bacteria</taxon>
        <taxon>Pseudomonadati</taxon>
        <taxon>Pseudomonadota</taxon>
        <taxon>Gammaproteobacteria</taxon>
        <taxon>Alteromonadales</taxon>
        <taxon>Alteromonadaceae</taxon>
        <taxon>Alteromonas/Salinimonas group</taxon>
        <taxon>Alteromonas</taxon>
    </lineage>
</organism>
<dbReference type="AlphaFoldDB" id="A0A918JEG5"/>
<evidence type="ECO:0000256" key="1">
    <source>
        <dbReference type="ARBA" id="ARBA00002868"/>
    </source>
</evidence>
<comment type="similarity">
    <text evidence="2">Belongs to the DUF177 domain family.</text>
</comment>
<evidence type="ECO:0000256" key="3">
    <source>
        <dbReference type="ARBA" id="ARBA00015716"/>
    </source>
</evidence>
<dbReference type="PANTHER" id="PTHR38099:SF1">
    <property type="entry name" value="LARGE RIBOSOMAL RNA SUBUNIT ACCUMULATION PROTEIN YCED"/>
    <property type="match status" value="1"/>
</dbReference>
<name>A0A918JEG5_9ALTE</name>
<gene>
    <name evidence="6" type="ORF">GCM10007391_07050</name>
</gene>
<dbReference type="Proteomes" id="UP000631300">
    <property type="component" value="Unassembled WGS sequence"/>
</dbReference>
<evidence type="ECO:0000256" key="5">
    <source>
        <dbReference type="ARBA" id="ARBA00031841"/>
    </source>
</evidence>
<dbReference type="RefSeq" id="WP_189403691.1">
    <property type="nucleotide sequence ID" value="NZ_BMXP01000001.1"/>
</dbReference>
<comment type="function">
    <text evidence="1">Plays a role in synthesis, processing and/or stability of 23S rRNA.</text>
</comment>
<dbReference type="InterPro" id="IPR039255">
    <property type="entry name" value="YceD_bac"/>
</dbReference>
<dbReference type="PANTHER" id="PTHR38099">
    <property type="entry name" value="LARGE RIBOSOMAL RNA SUBUNIT ACCUMULATION PROTEIN YCED"/>
    <property type="match status" value="1"/>
</dbReference>
<comment type="caution">
    <text evidence="6">The sequence shown here is derived from an EMBL/GenBank/DDBJ whole genome shotgun (WGS) entry which is preliminary data.</text>
</comment>
<evidence type="ECO:0000256" key="2">
    <source>
        <dbReference type="ARBA" id="ARBA00010740"/>
    </source>
</evidence>
<dbReference type="EMBL" id="BMXP01000001">
    <property type="protein sequence ID" value="GGW76818.1"/>
    <property type="molecule type" value="Genomic_DNA"/>
</dbReference>
<dbReference type="GO" id="GO:0005829">
    <property type="term" value="C:cytosol"/>
    <property type="evidence" value="ECO:0007669"/>
    <property type="project" value="TreeGrafter"/>
</dbReference>
<dbReference type="GO" id="GO:0042254">
    <property type="term" value="P:ribosome biogenesis"/>
    <property type="evidence" value="ECO:0007669"/>
    <property type="project" value="UniProtKB-KW"/>
</dbReference>
<reference evidence="6" key="1">
    <citation type="journal article" date="2014" name="Int. J. Syst. Evol. Microbiol.">
        <title>Complete genome sequence of Corynebacterium casei LMG S-19264T (=DSM 44701T), isolated from a smear-ripened cheese.</title>
        <authorList>
            <consortium name="US DOE Joint Genome Institute (JGI-PGF)"/>
            <person name="Walter F."/>
            <person name="Albersmeier A."/>
            <person name="Kalinowski J."/>
            <person name="Ruckert C."/>
        </authorList>
    </citation>
    <scope>NUCLEOTIDE SEQUENCE</scope>
    <source>
        <strain evidence="6">KCTC 22164</strain>
    </source>
</reference>
<keyword evidence="4" id="KW-0690">Ribosome biogenesis</keyword>
<dbReference type="NCBIfam" id="NF008395">
    <property type="entry name" value="PRK11193.1"/>
    <property type="match status" value="1"/>
</dbReference>
<evidence type="ECO:0000256" key="4">
    <source>
        <dbReference type="ARBA" id="ARBA00022517"/>
    </source>
</evidence>